<keyword evidence="3" id="KW-1185">Reference proteome</keyword>
<dbReference type="AlphaFoldDB" id="A0A9N8EBL4"/>
<comment type="caution">
    <text evidence="2">The sequence shown here is derived from an EMBL/GenBank/DDBJ whole genome shotgun (WGS) entry which is preliminary data.</text>
</comment>
<name>A0A9N8EBL4_9STRA</name>
<organism evidence="2 3">
    <name type="scientific">Seminavis robusta</name>
    <dbReference type="NCBI Taxonomy" id="568900"/>
    <lineage>
        <taxon>Eukaryota</taxon>
        <taxon>Sar</taxon>
        <taxon>Stramenopiles</taxon>
        <taxon>Ochrophyta</taxon>
        <taxon>Bacillariophyta</taxon>
        <taxon>Bacillariophyceae</taxon>
        <taxon>Bacillariophycidae</taxon>
        <taxon>Naviculales</taxon>
        <taxon>Naviculaceae</taxon>
        <taxon>Seminavis</taxon>
    </lineage>
</organism>
<evidence type="ECO:0000313" key="3">
    <source>
        <dbReference type="Proteomes" id="UP001153069"/>
    </source>
</evidence>
<feature type="region of interest" description="Disordered" evidence="1">
    <location>
        <begin position="66"/>
        <end position="85"/>
    </location>
</feature>
<accession>A0A9N8EBL4</accession>
<proteinExistence type="predicted"/>
<sequence>MADPQLVALMAANLKKQAGKQEAEEVIVASGDVAAGQKPKQKKKPPPGAQQIGMQAMLLQEATKKGNTLKATPKTWGVQQPDLKK</sequence>
<evidence type="ECO:0000256" key="1">
    <source>
        <dbReference type="SAM" id="MobiDB-lite"/>
    </source>
</evidence>
<protein>
    <submittedName>
        <fullName evidence="2">Uncharacterized protein</fullName>
    </submittedName>
</protein>
<evidence type="ECO:0000313" key="2">
    <source>
        <dbReference type="EMBL" id="CAB9517314.1"/>
    </source>
</evidence>
<dbReference type="Proteomes" id="UP001153069">
    <property type="component" value="Unassembled WGS sequence"/>
</dbReference>
<dbReference type="EMBL" id="CAICTM010000846">
    <property type="protein sequence ID" value="CAB9517314.1"/>
    <property type="molecule type" value="Genomic_DNA"/>
</dbReference>
<reference evidence="2" key="1">
    <citation type="submission" date="2020-06" db="EMBL/GenBank/DDBJ databases">
        <authorList>
            <consortium name="Plant Systems Biology data submission"/>
        </authorList>
    </citation>
    <scope>NUCLEOTIDE SEQUENCE</scope>
    <source>
        <strain evidence="2">D6</strain>
    </source>
</reference>
<gene>
    <name evidence="2" type="ORF">SEMRO_847_G210390.1</name>
</gene>